<feature type="repeat" description="PPR" evidence="2">
    <location>
        <begin position="521"/>
        <end position="555"/>
    </location>
</feature>
<dbReference type="FunFam" id="1.25.40.10:FF:000381">
    <property type="entry name" value="Pentatricopeptide repeat-containing protein"/>
    <property type="match status" value="1"/>
</dbReference>
<dbReference type="FunFam" id="1.25.40.10:FF:000366">
    <property type="entry name" value="Pentatricopeptide (PPR) repeat-containing protein"/>
    <property type="match status" value="1"/>
</dbReference>
<dbReference type="Proteomes" id="UP001085076">
    <property type="component" value="Miscellaneous, Linkage group lg05"/>
</dbReference>
<dbReference type="Pfam" id="PF13041">
    <property type="entry name" value="PPR_2"/>
    <property type="match status" value="4"/>
</dbReference>
<dbReference type="InterPro" id="IPR046848">
    <property type="entry name" value="E_motif"/>
</dbReference>
<feature type="repeat" description="PPR" evidence="2">
    <location>
        <begin position="319"/>
        <end position="353"/>
    </location>
</feature>
<reference evidence="4" key="1">
    <citation type="submission" date="2021-03" db="EMBL/GenBank/DDBJ databases">
        <authorList>
            <person name="Li Z."/>
            <person name="Yang C."/>
        </authorList>
    </citation>
    <scope>NUCLEOTIDE SEQUENCE</scope>
    <source>
        <strain evidence="4">Dzin_1.0</strain>
        <tissue evidence="4">Leaf</tissue>
    </source>
</reference>
<dbReference type="GO" id="GO:0008270">
    <property type="term" value="F:zinc ion binding"/>
    <property type="evidence" value="ECO:0007669"/>
    <property type="project" value="InterPro"/>
</dbReference>
<dbReference type="Gene3D" id="1.25.40.10">
    <property type="entry name" value="Tetratricopeptide repeat domain"/>
    <property type="match status" value="6"/>
</dbReference>
<dbReference type="OrthoDB" id="185373at2759"/>
<feature type="repeat" description="PPR" evidence="2">
    <location>
        <begin position="420"/>
        <end position="454"/>
    </location>
</feature>
<gene>
    <name evidence="4" type="ORF">J5N97_019356</name>
</gene>
<name>A0A9D5CEX5_9LILI</name>
<dbReference type="GO" id="GO:0009451">
    <property type="term" value="P:RNA modification"/>
    <property type="evidence" value="ECO:0007669"/>
    <property type="project" value="InterPro"/>
</dbReference>
<dbReference type="FunFam" id="1.25.40.10:FF:000343">
    <property type="entry name" value="Pentatricopeptide repeat-containing protein At3g58590"/>
    <property type="match status" value="1"/>
</dbReference>
<dbReference type="NCBIfam" id="TIGR00756">
    <property type="entry name" value="PPR"/>
    <property type="match status" value="4"/>
</dbReference>
<evidence type="ECO:0000259" key="3">
    <source>
        <dbReference type="Pfam" id="PF14432"/>
    </source>
</evidence>
<dbReference type="InterPro" id="IPR002885">
    <property type="entry name" value="PPR_rpt"/>
</dbReference>
<protein>
    <recommendedName>
        <fullName evidence="3">DYW domain-containing protein</fullName>
    </recommendedName>
</protein>
<evidence type="ECO:0000256" key="2">
    <source>
        <dbReference type="PROSITE-ProRule" id="PRU00708"/>
    </source>
</evidence>
<keyword evidence="5" id="KW-1185">Reference proteome</keyword>
<evidence type="ECO:0000313" key="4">
    <source>
        <dbReference type="EMBL" id="KAJ0971397.1"/>
    </source>
</evidence>
<keyword evidence="1" id="KW-0677">Repeat</keyword>
<dbReference type="EMBL" id="JAGGNH010000005">
    <property type="protein sequence ID" value="KAJ0971397.1"/>
    <property type="molecule type" value="Genomic_DNA"/>
</dbReference>
<feature type="repeat" description="PPR" evidence="2">
    <location>
        <begin position="117"/>
        <end position="151"/>
    </location>
</feature>
<feature type="repeat" description="PPR" evidence="2">
    <location>
        <begin position="621"/>
        <end position="655"/>
    </location>
</feature>
<sequence length="928" mass="103429">MDFSPLMDVRSAGASFRIPPRSGPMLIIKQPNRVRPSPVNSQAAAFDYEGTVRSYSVMLQCCTSKRSVLEGKSVHARLLRSSVEPDVHLWDCLVNFYSKCSLVDYAYNVLDEMPRRDVVAWASLISGYVLENKGREGVRMVSEMRREGIQPNGFTLAAGLKASAICLNLSFGRQLHGEVIKLQFLSDLFVGSSLIDLYVKCGELELAEKLFFGLPQLSAVSWNVLLNGYAHVGDEKKVVSLYSQITDLETRLSKHTLSIVLKCCSRSGDARHGGAVHSLVIKIGLDIDEYLGCALVDMYSKSGLVDDAYRIFARIKACDVAVWSAMISCFDQQGFGVEAIELFRNMNHVGVKPNQFTLSTIASVASLIASEKFSASIHAFIVKSGFSMENTLGNAVINMYIESGSVRDGCMVFNELADRDTISWNALLSGFHSGPHCEEGLRIFREMLIENFKPNKYTFISILRSCTSLMAGSYGAQIHAHILKNNLDEDSYVGTALVDMYTSCGHVENALLVFDRMKERNVFSWTVIITGYAKTDQGEEAIRTYKQMQQEGIFPNEFTLASCLRACSDLAALDTGHQLHSQTIKSGHSDAYVSSALVDMYLKCGCIEDAEVVFDGSTSRDVVSWNTMICGFSQHGYGEKALELFHGMIDEGVKPDNITFIGVLSACGRAGLLDAAKKYFDSLERVYGISPTIEHYACMVDILGRAGRLDEVEIFINEMTLVPDASIWQTVLAACRMHGNIEFAERASQKLFKLDPLMDSTYILLANTYASSKRWNDVARIRIMMSSHGIKKEPGCSWIEISGHLHVFLSQDVSHPISKEIYSKLKELNREMVLSGYVPNTEYVLHDVSDGKKKENLQFHSERLALACGLILSKSRSLIRIFKNLRICGDCHNAMKIISNITNRKIIVRDVNRFHHFQNGSCSCQDYW</sequence>
<feature type="domain" description="DYW" evidence="3">
    <location>
        <begin position="836"/>
        <end position="928"/>
    </location>
</feature>
<dbReference type="PANTHER" id="PTHR47926:SF344">
    <property type="entry name" value="OS07G0636900 PROTEIN"/>
    <property type="match status" value="1"/>
</dbReference>
<dbReference type="Pfam" id="PF14432">
    <property type="entry name" value="DYW_deaminase"/>
    <property type="match status" value="1"/>
</dbReference>
<proteinExistence type="predicted"/>
<dbReference type="PANTHER" id="PTHR47926">
    <property type="entry name" value="PENTATRICOPEPTIDE REPEAT-CONTAINING PROTEIN"/>
    <property type="match status" value="1"/>
</dbReference>
<dbReference type="Pfam" id="PF01535">
    <property type="entry name" value="PPR"/>
    <property type="match status" value="5"/>
</dbReference>
<dbReference type="AlphaFoldDB" id="A0A9D5CEX5"/>
<evidence type="ECO:0000256" key="1">
    <source>
        <dbReference type="ARBA" id="ARBA00022737"/>
    </source>
</evidence>
<evidence type="ECO:0000313" key="5">
    <source>
        <dbReference type="Proteomes" id="UP001085076"/>
    </source>
</evidence>
<dbReference type="FunFam" id="1.25.40.10:FF:000031">
    <property type="entry name" value="Pentatricopeptide repeat-containing protein mitochondrial"/>
    <property type="match status" value="2"/>
</dbReference>
<comment type="caution">
    <text evidence="4">The sequence shown here is derived from an EMBL/GenBank/DDBJ whole genome shotgun (WGS) entry which is preliminary data.</text>
</comment>
<dbReference type="GO" id="GO:0003723">
    <property type="term" value="F:RNA binding"/>
    <property type="evidence" value="ECO:0007669"/>
    <property type="project" value="InterPro"/>
</dbReference>
<dbReference type="InterPro" id="IPR032867">
    <property type="entry name" value="DYW_dom"/>
</dbReference>
<dbReference type="InterPro" id="IPR046849">
    <property type="entry name" value="E2_motif"/>
</dbReference>
<reference evidence="4" key="2">
    <citation type="journal article" date="2022" name="Hortic Res">
        <title>The genome of Dioscorea zingiberensis sheds light on the biosynthesis, origin and evolution of the medicinally important diosgenin saponins.</title>
        <authorList>
            <person name="Li Y."/>
            <person name="Tan C."/>
            <person name="Li Z."/>
            <person name="Guo J."/>
            <person name="Li S."/>
            <person name="Chen X."/>
            <person name="Wang C."/>
            <person name="Dai X."/>
            <person name="Yang H."/>
            <person name="Song W."/>
            <person name="Hou L."/>
            <person name="Xu J."/>
            <person name="Tong Z."/>
            <person name="Xu A."/>
            <person name="Yuan X."/>
            <person name="Wang W."/>
            <person name="Yang Q."/>
            <person name="Chen L."/>
            <person name="Sun Z."/>
            <person name="Wang K."/>
            <person name="Pan B."/>
            <person name="Chen J."/>
            <person name="Bao Y."/>
            <person name="Liu F."/>
            <person name="Qi X."/>
            <person name="Gang D.R."/>
            <person name="Wen J."/>
            <person name="Li J."/>
        </authorList>
    </citation>
    <scope>NUCLEOTIDE SEQUENCE</scope>
    <source>
        <strain evidence="4">Dzin_1.0</strain>
    </source>
</reference>
<dbReference type="InterPro" id="IPR011990">
    <property type="entry name" value="TPR-like_helical_dom_sf"/>
</dbReference>
<accession>A0A9D5CEX5</accession>
<dbReference type="Pfam" id="PF20430">
    <property type="entry name" value="Eplus_motif"/>
    <property type="match status" value="1"/>
</dbReference>
<organism evidence="4 5">
    <name type="scientific">Dioscorea zingiberensis</name>
    <dbReference type="NCBI Taxonomy" id="325984"/>
    <lineage>
        <taxon>Eukaryota</taxon>
        <taxon>Viridiplantae</taxon>
        <taxon>Streptophyta</taxon>
        <taxon>Embryophyta</taxon>
        <taxon>Tracheophyta</taxon>
        <taxon>Spermatophyta</taxon>
        <taxon>Magnoliopsida</taxon>
        <taxon>Liliopsida</taxon>
        <taxon>Dioscoreales</taxon>
        <taxon>Dioscoreaceae</taxon>
        <taxon>Dioscorea</taxon>
    </lineage>
</organism>
<dbReference type="InterPro" id="IPR046960">
    <property type="entry name" value="PPR_At4g14850-like_plant"/>
</dbReference>
<dbReference type="Pfam" id="PF20431">
    <property type="entry name" value="E_motif"/>
    <property type="match status" value="1"/>
</dbReference>
<dbReference type="PROSITE" id="PS51375">
    <property type="entry name" value="PPR"/>
    <property type="match status" value="5"/>
</dbReference>